<dbReference type="InterPro" id="IPR043149">
    <property type="entry name" value="TagF_N"/>
</dbReference>
<dbReference type="InterPro" id="IPR043148">
    <property type="entry name" value="TagF_C"/>
</dbReference>
<dbReference type="Gene3D" id="3.40.50.11820">
    <property type="match status" value="1"/>
</dbReference>
<dbReference type="GO" id="GO:0005886">
    <property type="term" value="C:plasma membrane"/>
    <property type="evidence" value="ECO:0007669"/>
    <property type="project" value="UniProtKB-SubCell"/>
</dbReference>
<comment type="caution">
    <text evidence="7">The sequence shown here is derived from an EMBL/GenBank/DDBJ whole genome shotgun (WGS) entry which is preliminary data.</text>
</comment>
<evidence type="ECO:0000313" key="7">
    <source>
        <dbReference type="EMBL" id="MDK9867011.1"/>
    </source>
</evidence>
<dbReference type="EMBL" id="JARGCK010000019">
    <property type="protein sequence ID" value="MDK9867011.1"/>
    <property type="molecule type" value="Genomic_DNA"/>
</dbReference>
<evidence type="ECO:0000256" key="1">
    <source>
        <dbReference type="ARBA" id="ARBA00004202"/>
    </source>
</evidence>
<dbReference type="Gene3D" id="3.40.50.12580">
    <property type="match status" value="1"/>
</dbReference>
<keyword evidence="5" id="KW-0777">Teichoic acid biosynthesis</keyword>
<comment type="subcellular location">
    <subcellularLocation>
        <location evidence="1">Cell membrane</location>
        <topology evidence="1">Peripheral membrane protein</topology>
    </subcellularLocation>
</comment>
<dbReference type="Proteomes" id="UP001174037">
    <property type="component" value="Unassembled WGS sequence"/>
</dbReference>
<dbReference type="InterPro" id="IPR007554">
    <property type="entry name" value="Glycerophosphate_synth"/>
</dbReference>
<dbReference type="RefSeq" id="WP_285324450.1">
    <property type="nucleotide sequence ID" value="NZ_JARGCK010000019.1"/>
</dbReference>
<protein>
    <submittedName>
        <fullName evidence="7">CDP-glycerol glycerophosphotransferase family protein</fullName>
    </submittedName>
</protein>
<gene>
    <name evidence="7" type="ORF">P1A27_13855</name>
</gene>
<dbReference type="PANTHER" id="PTHR37316:SF2">
    <property type="entry name" value="TEICHOIC ACID RIBITOL-PHOSPHATE POLYMERASE TARK"/>
    <property type="match status" value="1"/>
</dbReference>
<dbReference type="InterPro" id="IPR051612">
    <property type="entry name" value="Teichoic_Acid_Biosynth"/>
</dbReference>
<evidence type="ECO:0000256" key="4">
    <source>
        <dbReference type="ARBA" id="ARBA00022679"/>
    </source>
</evidence>
<evidence type="ECO:0000256" key="5">
    <source>
        <dbReference type="ARBA" id="ARBA00022944"/>
    </source>
</evidence>
<keyword evidence="6" id="KW-0472">Membrane</keyword>
<keyword evidence="4" id="KW-0808">Transferase</keyword>
<dbReference type="PANTHER" id="PTHR37316">
    <property type="entry name" value="TEICHOIC ACID GLYCEROL-PHOSPHATE PRIMASE"/>
    <property type="match status" value="1"/>
</dbReference>
<sequence length="575" mass="67868">MDNLENKKMPCDKGKVLIDDIYWERVQIYIKGRLELKNINEGWFKLRNKKNDKTVNIKNVQIKGNEFICRFNIATINEGYLLKGKYTLDYVTEEYNYIAEISNQLLKIKEEKLNKLEKIFSKEIKNQNEKSNYLLEDLSKVFKKNGNSNKKYFAVKPEIANSTNAIIFNIIYVNKKESLNFKINAFFSLRKIKKKCLFKIREVLFKSIFNFSKLIHFQKGNTILLTSESRKSLSGNFLYIYNEMIRQNLHHKFKIYKIFKPHISDRYNFTDKFKLPYLLGKSDFIFVDDFHPTVNKVKFRKTQEIIQVWHAVGAFKTIGYSRIGKKGGPFFDSTGHRNYTKVYVSSSSIIPIYAEAFGIDESKVISTGVPRTDILFDKLYEERIKCKMKKELPIINGKKVVLFAPTFRGDGHRSAYYPFGNINFKSLANYCRDHNAVVLFKMHPFIKEKINIPKENEGYFKDISEYREINDVLFIADVLISDYSSLIYEFSSFKRPMLFYAFDLENYILTRDFYEPYEFFVPGKIVRSFDELINALENEDFESEKVAKFLDKHFQYQDGLASQRLVNHVLENNSF</sequence>
<reference evidence="7" key="2">
    <citation type="submission" date="2023-03" db="EMBL/GenBank/DDBJ databases">
        <authorList>
            <person name="Vazquez L."/>
            <person name="Rodriguez J."/>
            <person name="Mayo B."/>
            <person name="Florez A.B."/>
        </authorList>
    </citation>
    <scope>NUCLEOTIDE SEQUENCE</scope>
    <source>
        <strain evidence="7">5A3I</strain>
    </source>
</reference>
<dbReference type="GO" id="GO:0019350">
    <property type="term" value="P:teichoic acid biosynthetic process"/>
    <property type="evidence" value="ECO:0007669"/>
    <property type="project" value="UniProtKB-KW"/>
</dbReference>
<name>A0AAW7ALW4_9STAP</name>
<keyword evidence="3" id="KW-1003">Cell membrane</keyword>
<comment type="similarity">
    <text evidence="2">Belongs to the CDP-glycerol glycerophosphotransferase family.</text>
</comment>
<reference evidence="7" key="1">
    <citation type="journal article" date="2023" name="Int. J. Mol. Sci.">
        <title>Antibiotic Resistance/Susceptibility Profiles of Staphylococcus equorum Strains from Cheese, and Genome Analysis for Antibiotic Resistance Genes.</title>
        <authorList>
            <person name="Vazquez L."/>
            <person name="Srednik M.E."/>
            <person name="Rodriguez J."/>
            <person name="Florez A.B."/>
            <person name="Mayo B."/>
        </authorList>
    </citation>
    <scope>NUCLEOTIDE SEQUENCE</scope>
    <source>
        <strain evidence="7">5A3I</strain>
    </source>
</reference>
<evidence type="ECO:0000256" key="6">
    <source>
        <dbReference type="ARBA" id="ARBA00023136"/>
    </source>
</evidence>
<dbReference type="AlphaFoldDB" id="A0AAW7ALW4"/>
<dbReference type="SUPFAM" id="SSF53756">
    <property type="entry name" value="UDP-Glycosyltransferase/glycogen phosphorylase"/>
    <property type="match status" value="1"/>
</dbReference>
<proteinExistence type="inferred from homology"/>
<dbReference type="Pfam" id="PF04464">
    <property type="entry name" value="Glyphos_transf"/>
    <property type="match status" value="1"/>
</dbReference>
<dbReference type="GO" id="GO:0047355">
    <property type="term" value="F:CDP-glycerol glycerophosphotransferase activity"/>
    <property type="evidence" value="ECO:0007669"/>
    <property type="project" value="InterPro"/>
</dbReference>
<evidence type="ECO:0000313" key="8">
    <source>
        <dbReference type="Proteomes" id="UP001174037"/>
    </source>
</evidence>
<organism evidence="7 8">
    <name type="scientific">Staphylococcus equorum</name>
    <dbReference type="NCBI Taxonomy" id="246432"/>
    <lineage>
        <taxon>Bacteria</taxon>
        <taxon>Bacillati</taxon>
        <taxon>Bacillota</taxon>
        <taxon>Bacilli</taxon>
        <taxon>Bacillales</taxon>
        <taxon>Staphylococcaceae</taxon>
        <taxon>Staphylococcus</taxon>
    </lineage>
</organism>
<evidence type="ECO:0000256" key="2">
    <source>
        <dbReference type="ARBA" id="ARBA00010488"/>
    </source>
</evidence>
<evidence type="ECO:0000256" key="3">
    <source>
        <dbReference type="ARBA" id="ARBA00022475"/>
    </source>
</evidence>
<accession>A0AAW7ALW4</accession>